<dbReference type="GO" id="GO:0009252">
    <property type="term" value="P:peptidoglycan biosynthetic process"/>
    <property type="evidence" value="ECO:0007669"/>
    <property type="project" value="UniProtKB-KW"/>
</dbReference>
<dbReference type="GO" id="GO:0030234">
    <property type="term" value="F:enzyme regulator activity"/>
    <property type="evidence" value="ECO:0007669"/>
    <property type="project" value="TreeGrafter"/>
</dbReference>
<keyword evidence="1 8" id="KW-0732">Signal</keyword>
<dbReference type="CDD" id="cd06339">
    <property type="entry name" value="PBP1_YraM_LppC_lipoprotein-like"/>
    <property type="match status" value="1"/>
</dbReference>
<feature type="chain" id="PRO_5006918152" evidence="8">
    <location>
        <begin position="27"/>
        <end position="604"/>
    </location>
</feature>
<evidence type="ECO:0000256" key="8">
    <source>
        <dbReference type="SAM" id="SignalP"/>
    </source>
</evidence>
<keyword evidence="4" id="KW-0472">Membrane</keyword>
<dbReference type="STRING" id="1122169.Lsha_1130"/>
<dbReference type="PANTHER" id="PTHR38038">
    <property type="entry name" value="PENICILLIN-BINDING PROTEIN ACTIVATOR LPOA"/>
    <property type="match status" value="1"/>
</dbReference>
<dbReference type="Proteomes" id="UP000054600">
    <property type="component" value="Unassembled WGS sequence"/>
</dbReference>
<dbReference type="InterPro" id="IPR007443">
    <property type="entry name" value="LpoA"/>
</dbReference>
<evidence type="ECO:0000256" key="3">
    <source>
        <dbReference type="ARBA" id="ARBA00022984"/>
    </source>
</evidence>
<dbReference type="InterPro" id="IPR011990">
    <property type="entry name" value="TPR-like_helical_dom_sf"/>
</dbReference>
<dbReference type="PATRIC" id="fig|1122169.6.peg.1304"/>
<dbReference type="InterPro" id="IPR028082">
    <property type="entry name" value="Peripla_BP_I"/>
</dbReference>
<keyword evidence="2" id="KW-0133">Cell shape</keyword>
<keyword evidence="3" id="KW-0573">Peptidoglycan synthesis</keyword>
<sequence length="604" mass="67018">MLIKIIKFRVLFLLASSLFLCQCTTAVNSSEPVALAPVKKKATNPYPLPTATYLALAKKQDGAEQQNSLILAAGRVISEGQWRQGSAILAQTSDLSDAQADEKNLLLAQIGVLRNNPKEALAKLALIKEVAQLPPHSRIQYHELLAQSYRLTDNITFSVLERIKLEPLLVDEESQMKNRRTLWLTLINLPTPELNTIAVENTNKPELSGWVQLAIISRKYHDNSQSLLAALDQWQSQFANHPANQILPNPLDSIINKMFAKPKKIALLLPLSGGLSGPGNAIREGFMAAYKTNGSSDTEIKTYDTNKGDISENYLQAIKDGAEYVVGPLTKSHVATIAAMEHPVPTLLLNDSDVSLQNNSYLFGLSPAYEATQVAIKAKSKGYKRALIIAPQNEWGVEVTKAFANQWKESGGQVVDTFSYGANGDLNKGMKEFLRITESQAREKQLKEVIGYNVQFTTSRRQDFDMIFLLAYPSKARQIMPLLKYYYAGDVPVYATSNVYAGNANALKDKDLDGLIFCDIPWVFSHQMGARNWPEQFNSYNRLYALGMDSYALATQLNQLILFPADGSRNSNGTLYLKPSQQVARILEWGQFRQGLAHSLGNTV</sequence>
<dbReference type="Pfam" id="PF04348">
    <property type="entry name" value="LppC"/>
    <property type="match status" value="1"/>
</dbReference>
<keyword evidence="10" id="KW-1185">Reference proteome</keyword>
<gene>
    <name evidence="9" type="ORF">Lsha_1130</name>
</gene>
<evidence type="ECO:0000256" key="5">
    <source>
        <dbReference type="ARBA" id="ARBA00023139"/>
    </source>
</evidence>
<dbReference type="RefSeq" id="WP_026253893.1">
    <property type="nucleotide sequence ID" value="NZ_KB892390.1"/>
</dbReference>
<name>A0A0W0Z0J8_9GAMM</name>
<evidence type="ECO:0000313" key="10">
    <source>
        <dbReference type="Proteomes" id="UP000054600"/>
    </source>
</evidence>
<evidence type="ECO:0000256" key="1">
    <source>
        <dbReference type="ARBA" id="ARBA00022729"/>
    </source>
</evidence>
<dbReference type="eggNOG" id="COG3107">
    <property type="taxonomic scope" value="Bacteria"/>
</dbReference>
<evidence type="ECO:0000313" key="9">
    <source>
        <dbReference type="EMBL" id="KTD62430.1"/>
    </source>
</evidence>
<evidence type="ECO:0000256" key="4">
    <source>
        <dbReference type="ARBA" id="ARBA00023136"/>
    </source>
</evidence>
<protein>
    <submittedName>
        <fullName evidence="9">Lipoprotein</fullName>
    </submittedName>
</protein>
<dbReference type="Gene3D" id="1.25.40.650">
    <property type="match status" value="1"/>
</dbReference>
<feature type="signal peptide" evidence="8">
    <location>
        <begin position="1"/>
        <end position="26"/>
    </location>
</feature>
<evidence type="ECO:0000256" key="7">
    <source>
        <dbReference type="ARBA" id="ARBA00023288"/>
    </source>
</evidence>
<dbReference type="SUPFAM" id="SSF53822">
    <property type="entry name" value="Periplasmic binding protein-like I"/>
    <property type="match status" value="1"/>
</dbReference>
<dbReference type="Gene3D" id="3.40.50.2300">
    <property type="match status" value="2"/>
</dbReference>
<keyword evidence="5" id="KW-0564">Palmitate</keyword>
<organism evidence="9 10">
    <name type="scientific">Legionella shakespearei DSM 23087</name>
    <dbReference type="NCBI Taxonomy" id="1122169"/>
    <lineage>
        <taxon>Bacteria</taxon>
        <taxon>Pseudomonadati</taxon>
        <taxon>Pseudomonadota</taxon>
        <taxon>Gammaproteobacteria</taxon>
        <taxon>Legionellales</taxon>
        <taxon>Legionellaceae</taxon>
        <taxon>Legionella</taxon>
    </lineage>
</organism>
<accession>A0A0W0Z0J8</accession>
<evidence type="ECO:0000256" key="2">
    <source>
        <dbReference type="ARBA" id="ARBA00022960"/>
    </source>
</evidence>
<evidence type="ECO:0000256" key="6">
    <source>
        <dbReference type="ARBA" id="ARBA00023237"/>
    </source>
</evidence>
<proteinExistence type="predicted"/>
<dbReference type="AlphaFoldDB" id="A0A0W0Z0J8"/>
<dbReference type="GO" id="GO:0031241">
    <property type="term" value="C:periplasmic side of cell outer membrane"/>
    <property type="evidence" value="ECO:0007669"/>
    <property type="project" value="TreeGrafter"/>
</dbReference>
<dbReference type="OrthoDB" id="6708821at2"/>
<dbReference type="Gene3D" id="1.25.40.10">
    <property type="entry name" value="Tetratricopeptide repeat domain"/>
    <property type="match status" value="1"/>
</dbReference>
<comment type="caution">
    <text evidence="9">The sequence shown here is derived from an EMBL/GenBank/DDBJ whole genome shotgun (WGS) entry which is preliminary data.</text>
</comment>
<reference evidence="9 10" key="1">
    <citation type="submission" date="2015-11" db="EMBL/GenBank/DDBJ databases">
        <title>Genomic analysis of 38 Legionella species identifies large and diverse effector repertoires.</title>
        <authorList>
            <person name="Burstein D."/>
            <person name="Amaro F."/>
            <person name="Zusman T."/>
            <person name="Lifshitz Z."/>
            <person name="Cohen O."/>
            <person name="Gilbert J.A."/>
            <person name="Pupko T."/>
            <person name="Shuman H.A."/>
            <person name="Segal G."/>
        </authorList>
    </citation>
    <scope>NUCLEOTIDE SEQUENCE [LARGE SCALE GENOMIC DNA]</scope>
    <source>
        <strain evidence="9 10">ATCC 49655</strain>
    </source>
</reference>
<dbReference type="EMBL" id="LNYW01000033">
    <property type="protein sequence ID" value="KTD62430.1"/>
    <property type="molecule type" value="Genomic_DNA"/>
</dbReference>
<dbReference type="GO" id="GO:0008360">
    <property type="term" value="P:regulation of cell shape"/>
    <property type="evidence" value="ECO:0007669"/>
    <property type="project" value="UniProtKB-KW"/>
</dbReference>
<keyword evidence="7 9" id="KW-0449">Lipoprotein</keyword>
<keyword evidence="6" id="KW-0998">Cell outer membrane</keyword>
<dbReference type="PANTHER" id="PTHR38038:SF1">
    <property type="entry name" value="PENICILLIN-BINDING PROTEIN ACTIVATOR LPOA"/>
    <property type="match status" value="1"/>
</dbReference>